<dbReference type="EMBL" id="BKCJ010440537">
    <property type="protein sequence ID" value="GFA53208.1"/>
    <property type="molecule type" value="Genomic_DNA"/>
</dbReference>
<organism evidence="1">
    <name type="scientific">Tanacetum cinerariifolium</name>
    <name type="common">Dalmatian daisy</name>
    <name type="synonym">Chrysanthemum cinerariifolium</name>
    <dbReference type="NCBI Taxonomy" id="118510"/>
    <lineage>
        <taxon>Eukaryota</taxon>
        <taxon>Viridiplantae</taxon>
        <taxon>Streptophyta</taxon>
        <taxon>Embryophyta</taxon>
        <taxon>Tracheophyta</taxon>
        <taxon>Spermatophyta</taxon>
        <taxon>Magnoliopsida</taxon>
        <taxon>eudicotyledons</taxon>
        <taxon>Gunneridae</taxon>
        <taxon>Pentapetalae</taxon>
        <taxon>asterids</taxon>
        <taxon>campanulids</taxon>
        <taxon>Asterales</taxon>
        <taxon>Asteraceae</taxon>
        <taxon>Asteroideae</taxon>
        <taxon>Anthemideae</taxon>
        <taxon>Anthemidinae</taxon>
        <taxon>Tanacetum</taxon>
    </lineage>
</organism>
<evidence type="ECO:0000313" key="1">
    <source>
        <dbReference type="EMBL" id="GFA53208.1"/>
    </source>
</evidence>
<sequence>EKSGAQLFGGHFIGRLAAHFGLVGNQGLKGLSVVVSEISAIDLDELARLNISDKGAQAIPAPVQAPQPQPPAPQPHTMSERIDMLEEETLHTMYQTPLDTAYGCVWTLSIYSYTVPANSPSTMTIDTTSGEAGMKSGRTVTLTAEDMHKKNDATILKTFGGNEATKKTKKNLLKQQYGNFKAEGSETLE</sequence>
<comment type="caution">
    <text evidence="1">The sequence shown here is derived from an EMBL/GenBank/DDBJ whole genome shotgun (WGS) entry which is preliminary data.</text>
</comment>
<protein>
    <submittedName>
        <fullName evidence="1">Uncharacterized protein</fullName>
    </submittedName>
</protein>
<feature type="non-terminal residue" evidence="1">
    <location>
        <position position="1"/>
    </location>
</feature>
<reference evidence="1" key="1">
    <citation type="journal article" date="2019" name="Sci. Rep.">
        <title>Draft genome of Tanacetum cinerariifolium, the natural source of mosquito coil.</title>
        <authorList>
            <person name="Yamashiro T."/>
            <person name="Shiraishi A."/>
            <person name="Satake H."/>
            <person name="Nakayama K."/>
        </authorList>
    </citation>
    <scope>NUCLEOTIDE SEQUENCE</scope>
</reference>
<proteinExistence type="predicted"/>
<name>A0A699JT71_TANCI</name>
<accession>A0A699JT71</accession>
<dbReference type="AlphaFoldDB" id="A0A699JT71"/>
<gene>
    <name evidence="1" type="ORF">Tci_625180</name>
</gene>